<protein>
    <submittedName>
        <fullName evidence="1">YARHG domain-containing protein</fullName>
    </submittedName>
</protein>
<reference evidence="1" key="1">
    <citation type="submission" date="2019-04" db="EMBL/GenBank/DDBJ databases">
        <title>Microbes associate with the intestines of laboratory mice.</title>
        <authorList>
            <person name="Navarre W."/>
            <person name="Wong E."/>
            <person name="Huang K."/>
            <person name="Tropini C."/>
            <person name="Ng K."/>
            <person name="Yu B."/>
        </authorList>
    </citation>
    <scope>NUCLEOTIDE SEQUENCE</scope>
    <source>
        <strain evidence="1">NM01_1-7b</strain>
    </source>
</reference>
<gene>
    <name evidence="1" type="ORF">E5329_02660</name>
</gene>
<accession>A0AC61S1I2</accession>
<name>A0AC61S1I2_9FIRM</name>
<comment type="caution">
    <text evidence="1">The sequence shown here is derived from an EMBL/GenBank/DDBJ whole genome shotgun (WGS) entry which is preliminary data.</text>
</comment>
<proteinExistence type="predicted"/>
<keyword evidence="2" id="KW-1185">Reference proteome</keyword>
<dbReference type="Proteomes" id="UP000304953">
    <property type="component" value="Unassembled WGS sequence"/>
</dbReference>
<dbReference type="EMBL" id="SRYA01000004">
    <property type="protein sequence ID" value="TGY97774.1"/>
    <property type="molecule type" value="Genomic_DNA"/>
</dbReference>
<organism evidence="1 2">
    <name type="scientific">Petralouisia muris</name>
    <dbReference type="NCBI Taxonomy" id="3032872"/>
    <lineage>
        <taxon>Bacteria</taxon>
        <taxon>Bacillati</taxon>
        <taxon>Bacillota</taxon>
        <taxon>Clostridia</taxon>
        <taxon>Lachnospirales</taxon>
        <taxon>Lachnospiraceae</taxon>
        <taxon>Petralouisia</taxon>
    </lineage>
</organism>
<sequence>MKNKNQGTLLTIALGIILAISAAIFVFLTVTAKPPKLSQEKMQKTAEAAKKAEKNNRPEEFADDEEEAYVKSIKAFQVTAGESSVTDTAKAQPEDTDSSDREEAENADGGYLCPYSSERLMTEADVQELKQGTYADLPQGKGIIRMVVNELYAKYGYQFGKEEIQAYFDQKEWYQEIPTRSTDMNDIIKKMTDTERANVEFLSPYIEEE</sequence>
<evidence type="ECO:0000313" key="2">
    <source>
        <dbReference type="Proteomes" id="UP000304953"/>
    </source>
</evidence>
<evidence type="ECO:0000313" key="1">
    <source>
        <dbReference type="EMBL" id="TGY97774.1"/>
    </source>
</evidence>